<accession>A0A285GDP9</accession>
<evidence type="ECO:0000313" key="4">
    <source>
        <dbReference type="Proteomes" id="UP000295404"/>
    </source>
</evidence>
<protein>
    <submittedName>
        <fullName evidence="1">Uncharacterized protein</fullName>
    </submittedName>
</protein>
<dbReference type="AlphaFoldDB" id="A0A285GDP9"/>
<reference evidence="1" key="1">
    <citation type="submission" date="2017-09" db="EMBL/GenBank/DDBJ databases">
        <authorList>
            <person name="Ehlers B."/>
            <person name="Leendertz F.H."/>
        </authorList>
    </citation>
    <scope>NUCLEOTIDE SEQUENCE [LARGE SCALE GENOMIC DNA]</scope>
    <source>
        <strain evidence="1">WG-1MB</strain>
    </source>
</reference>
<gene>
    <name evidence="2" type="ORF">C7960_0768</name>
    <name evidence="1" type="ORF">SAMN06295989_11133</name>
</gene>
<evidence type="ECO:0000313" key="1">
    <source>
        <dbReference type="EMBL" id="SNY20616.1"/>
    </source>
</evidence>
<organism evidence="1 3">
    <name type="scientific">Methanohalophilus euhalobius</name>
    <dbReference type="NCBI Taxonomy" id="51203"/>
    <lineage>
        <taxon>Archaea</taxon>
        <taxon>Methanobacteriati</taxon>
        <taxon>Methanobacteriota</taxon>
        <taxon>Stenosarchaea group</taxon>
        <taxon>Methanomicrobia</taxon>
        <taxon>Methanosarcinales</taxon>
        <taxon>Methanosarcinaceae</taxon>
        <taxon>Methanohalophilus</taxon>
    </lineage>
</organism>
<keyword evidence="3" id="KW-1185">Reference proteome</keyword>
<dbReference type="Proteomes" id="UP000217726">
    <property type="component" value="Unassembled WGS sequence"/>
</dbReference>
<sequence>MSNTSKLPTVHSIFDGQIGAPTCKDFADLPRDEQSKRLEEMARKATTRAAKDALENGRSITFQQGNAIVRKHPDGRIEVLKTLENAFVTPKKRVYKI</sequence>
<dbReference type="OrthoDB" id="121261at2157"/>
<name>A0A285GDP9_9EURY</name>
<evidence type="ECO:0000313" key="3">
    <source>
        <dbReference type="Proteomes" id="UP000217726"/>
    </source>
</evidence>
<reference evidence="2 4" key="3">
    <citation type="submission" date="2019-03" db="EMBL/GenBank/DDBJ databases">
        <title>Subsurface microbial communities from deep shales in Ohio and West Virginia, USA.</title>
        <authorList>
            <person name="Wrighton K."/>
        </authorList>
    </citation>
    <scope>NUCLEOTIDE SEQUENCE [LARGE SCALE GENOMIC DNA]</scope>
    <source>
        <strain evidence="2 4">WG1_MB</strain>
    </source>
</reference>
<proteinExistence type="predicted"/>
<dbReference type="EMBL" id="SMMS01000001">
    <property type="protein sequence ID" value="TCL11602.1"/>
    <property type="molecule type" value="Genomic_DNA"/>
</dbReference>
<dbReference type="EMBL" id="OBDR01000011">
    <property type="protein sequence ID" value="SNY20616.1"/>
    <property type="molecule type" value="Genomic_DNA"/>
</dbReference>
<dbReference type="RefSeq" id="WP_096712814.1">
    <property type="nucleotide sequence ID" value="NZ_OBDR01000011.1"/>
</dbReference>
<evidence type="ECO:0000313" key="2">
    <source>
        <dbReference type="EMBL" id="TCL11602.1"/>
    </source>
</evidence>
<dbReference type="Proteomes" id="UP000295404">
    <property type="component" value="Unassembled WGS sequence"/>
</dbReference>
<reference evidence="3" key="2">
    <citation type="submission" date="2017-09" db="EMBL/GenBank/DDBJ databases">
        <authorList>
            <person name="Varghese N."/>
            <person name="Submissions S."/>
        </authorList>
    </citation>
    <scope>NUCLEOTIDE SEQUENCE [LARGE SCALE GENOMIC DNA]</scope>
    <source>
        <strain evidence="3">WG-1MB</strain>
    </source>
</reference>